<reference evidence="2" key="1">
    <citation type="submission" date="2021-02" db="EMBL/GenBank/DDBJ databases">
        <authorList>
            <person name="Nowell W R."/>
        </authorList>
    </citation>
    <scope>NUCLEOTIDE SEQUENCE</scope>
</reference>
<evidence type="ECO:0008006" key="4">
    <source>
        <dbReference type="Google" id="ProtNLM"/>
    </source>
</evidence>
<dbReference type="InterPro" id="IPR046350">
    <property type="entry name" value="Cystatin_sf"/>
</dbReference>
<evidence type="ECO:0000256" key="1">
    <source>
        <dbReference type="SAM" id="MobiDB-lite"/>
    </source>
</evidence>
<protein>
    <recommendedName>
        <fullName evidence="4">Cystatin domain-containing protein</fullName>
    </recommendedName>
</protein>
<dbReference type="InterPro" id="IPR018073">
    <property type="entry name" value="Prot_inh_cystat_CS"/>
</dbReference>
<evidence type="ECO:0000313" key="3">
    <source>
        <dbReference type="Proteomes" id="UP000663836"/>
    </source>
</evidence>
<dbReference type="Gene3D" id="3.10.450.10">
    <property type="match status" value="1"/>
</dbReference>
<accession>A0A818SYW9</accession>
<gene>
    <name evidence="2" type="ORF">JBS370_LOCUS8091</name>
</gene>
<feature type="region of interest" description="Disordered" evidence="1">
    <location>
        <begin position="103"/>
        <end position="123"/>
    </location>
</feature>
<name>A0A818SYW9_9BILA</name>
<evidence type="ECO:0000313" key="2">
    <source>
        <dbReference type="EMBL" id="CAF3679311.1"/>
    </source>
</evidence>
<dbReference type="SUPFAM" id="SSF54403">
    <property type="entry name" value="Cystatin/monellin"/>
    <property type="match status" value="1"/>
</dbReference>
<sequence>MVKTYKKDHKRKFIALIKKRKAYRRQLHKELYNTVQDKENDDQGYLDRQSMLVTECLKQRNYYNHLGNNENQQINQTNSVTNLNSFFQYKNQLTDQTVAATDPKDFKDMSSSNGASHSTHQEVKCGSITGLRSVKEEDLEIWNMYKQHLEKKIQDQFHVSTSHKLKPVQVATQIVAGQNYFFKVELPEKKYATARVYHVPWQQDTHGKEEQVAVHAKLLNSPNENVGHF</sequence>
<comment type="caution">
    <text evidence="2">The sequence shown here is derived from an EMBL/GenBank/DDBJ whole genome shotgun (WGS) entry which is preliminary data.</text>
</comment>
<dbReference type="Proteomes" id="UP000663836">
    <property type="component" value="Unassembled WGS sequence"/>
</dbReference>
<dbReference type="EMBL" id="CAJOBD010000501">
    <property type="protein sequence ID" value="CAF3679311.1"/>
    <property type="molecule type" value="Genomic_DNA"/>
</dbReference>
<feature type="compositionally biased region" description="Polar residues" evidence="1">
    <location>
        <begin position="109"/>
        <end position="118"/>
    </location>
</feature>
<dbReference type="AlphaFoldDB" id="A0A818SYW9"/>
<organism evidence="2 3">
    <name type="scientific">Rotaria sordida</name>
    <dbReference type="NCBI Taxonomy" id="392033"/>
    <lineage>
        <taxon>Eukaryota</taxon>
        <taxon>Metazoa</taxon>
        <taxon>Spiralia</taxon>
        <taxon>Gnathifera</taxon>
        <taxon>Rotifera</taxon>
        <taxon>Eurotatoria</taxon>
        <taxon>Bdelloidea</taxon>
        <taxon>Philodinida</taxon>
        <taxon>Philodinidae</taxon>
        <taxon>Rotaria</taxon>
    </lineage>
</organism>
<dbReference type="PROSITE" id="PS00287">
    <property type="entry name" value="CYSTATIN"/>
    <property type="match status" value="1"/>
</dbReference>
<proteinExistence type="predicted"/>